<organism evidence="4 5">
    <name type="scientific">Paenibacillus thermoaerophilus</name>
    <dbReference type="NCBI Taxonomy" id="1215385"/>
    <lineage>
        <taxon>Bacteria</taxon>
        <taxon>Bacillati</taxon>
        <taxon>Bacillota</taxon>
        <taxon>Bacilli</taxon>
        <taxon>Bacillales</taxon>
        <taxon>Paenibacillaceae</taxon>
        <taxon>Paenibacillus</taxon>
    </lineage>
</organism>
<feature type="domain" description="GerMN" evidence="3">
    <location>
        <begin position="259"/>
        <end position="350"/>
    </location>
</feature>
<evidence type="ECO:0000313" key="4">
    <source>
        <dbReference type="EMBL" id="MFC7750658.1"/>
    </source>
</evidence>
<accession>A0ABW2V8L9</accession>
<dbReference type="PROSITE" id="PS51257">
    <property type="entry name" value="PROKAR_LIPOPROTEIN"/>
    <property type="match status" value="1"/>
</dbReference>
<dbReference type="EMBL" id="JBHTGQ010000026">
    <property type="protein sequence ID" value="MFC7750658.1"/>
    <property type="molecule type" value="Genomic_DNA"/>
</dbReference>
<proteinExistence type="predicted"/>
<keyword evidence="5" id="KW-1185">Reference proteome</keyword>
<dbReference type="RefSeq" id="WP_138788690.1">
    <property type="nucleotide sequence ID" value="NZ_JBHTGQ010000026.1"/>
</dbReference>
<feature type="chain" id="PRO_5045063895" evidence="2">
    <location>
        <begin position="29"/>
        <end position="370"/>
    </location>
</feature>
<evidence type="ECO:0000256" key="1">
    <source>
        <dbReference type="SAM" id="MobiDB-lite"/>
    </source>
</evidence>
<dbReference type="SMART" id="SM00909">
    <property type="entry name" value="Germane"/>
    <property type="match status" value="2"/>
</dbReference>
<keyword evidence="2" id="KW-0732">Signal</keyword>
<feature type="region of interest" description="Disordered" evidence="1">
    <location>
        <begin position="31"/>
        <end position="77"/>
    </location>
</feature>
<evidence type="ECO:0000313" key="5">
    <source>
        <dbReference type="Proteomes" id="UP001596528"/>
    </source>
</evidence>
<feature type="compositionally biased region" description="Gly residues" evidence="1">
    <location>
        <begin position="47"/>
        <end position="70"/>
    </location>
</feature>
<dbReference type="Pfam" id="PF10646">
    <property type="entry name" value="Germane"/>
    <property type="match status" value="2"/>
</dbReference>
<comment type="caution">
    <text evidence="4">The sequence shown here is derived from an EMBL/GenBank/DDBJ whole genome shotgun (WGS) entry which is preliminary data.</text>
</comment>
<dbReference type="InterPro" id="IPR019606">
    <property type="entry name" value="GerMN"/>
</dbReference>
<evidence type="ECO:0000256" key="2">
    <source>
        <dbReference type="SAM" id="SignalP"/>
    </source>
</evidence>
<reference evidence="5" key="1">
    <citation type="journal article" date="2019" name="Int. J. Syst. Evol. Microbiol.">
        <title>The Global Catalogue of Microorganisms (GCM) 10K type strain sequencing project: providing services to taxonomists for standard genome sequencing and annotation.</title>
        <authorList>
            <consortium name="The Broad Institute Genomics Platform"/>
            <consortium name="The Broad Institute Genome Sequencing Center for Infectious Disease"/>
            <person name="Wu L."/>
            <person name="Ma J."/>
        </authorList>
    </citation>
    <scope>NUCLEOTIDE SEQUENCE [LARGE SCALE GENOMIC DNA]</scope>
    <source>
        <strain evidence="5">JCM 18657</strain>
    </source>
</reference>
<feature type="signal peptide" evidence="2">
    <location>
        <begin position="1"/>
        <end position="28"/>
    </location>
</feature>
<name>A0ABW2V8L9_9BACL</name>
<dbReference type="Proteomes" id="UP001596528">
    <property type="component" value="Unassembled WGS sequence"/>
</dbReference>
<sequence>MAYRRWIKGIGLSALTVLLASGCSMFNAEDTGQAIDPPQQETVAGTGSAGGAVPVGGTLSGTGADTGSGSGKQSQSGQVTMPVTVYLQDENGLMAPVTLSVPFSESVARVAMEHLVSGGPVDQLAPKGFKAVLPAGTKIISLDIKDKSAVVDLSKEFAKYDAKDERRIMEAITWTLTSLPSVESVQLRINGQALKEMPVAKTPLDEPLTRAKGINLEKSANVQYGQATPVTVYFVGKTSDEFSYYVPVTRLVPLTDNAAKAAVEQLIAGPFPASKLHSVLLPDVEAIDVKTPDPAAEAKTVTVNLSAEALGPDSKLPAEAAQALVLTMTEMAGVHQVNIQIEGKSDVKMTDNQNAAKAMARPSKLNPIKS</sequence>
<evidence type="ECO:0000259" key="3">
    <source>
        <dbReference type="SMART" id="SM00909"/>
    </source>
</evidence>
<gene>
    <name evidence="4" type="ORF">ACFQWB_12080</name>
</gene>
<feature type="domain" description="GerMN" evidence="3">
    <location>
        <begin position="108"/>
        <end position="198"/>
    </location>
</feature>
<protein>
    <submittedName>
        <fullName evidence="4">GerMN domain-containing protein</fullName>
    </submittedName>
</protein>